<protein>
    <submittedName>
        <fullName evidence="2">Efflux RND transporter permease subunit</fullName>
    </submittedName>
</protein>
<name>A0A9Y2L3Q3_9RHOB</name>
<feature type="transmembrane region" description="Helical" evidence="1">
    <location>
        <begin position="12"/>
        <end position="30"/>
    </location>
</feature>
<feature type="transmembrane region" description="Helical" evidence="1">
    <location>
        <begin position="334"/>
        <end position="352"/>
    </location>
</feature>
<feature type="transmembrane region" description="Helical" evidence="1">
    <location>
        <begin position="877"/>
        <end position="895"/>
    </location>
</feature>
<dbReference type="EMBL" id="CP127247">
    <property type="protein sequence ID" value="WIY27429.1"/>
    <property type="molecule type" value="Genomic_DNA"/>
</dbReference>
<evidence type="ECO:0000313" key="3">
    <source>
        <dbReference type="Proteomes" id="UP001238334"/>
    </source>
</evidence>
<gene>
    <name evidence="2" type="ORF">QPJ95_11235</name>
</gene>
<dbReference type="PRINTS" id="PR00702">
    <property type="entry name" value="ACRIFLAVINRP"/>
</dbReference>
<dbReference type="AlphaFoldDB" id="A0A9Y2L3Q3"/>
<dbReference type="RefSeq" id="WP_270919430.1">
    <property type="nucleotide sequence ID" value="NZ_CP127247.1"/>
</dbReference>
<dbReference type="Gene3D" id="3.30.2090.10">
    <property type="entry name" value="Multidrug efflux transporter AcrB TolC docking domain, DN and DC subdomains"/>
    <property type="match status" value="2"/>
</dbReference>
<dbReference type="KEGG" id="ppso:QPJ95_11235"/>
<feature type="transmembrane region" description="Helical" evidence="1">
    <location>
        <begin position="851"/>
        <end position="870"/>
    </location>
</feature>
<proteinExistence type="predicted"/>
<keyword evidence="1" id="KW-0472">Membrane</keyword>
<dbReference type="Gene3D" id="3.30.70.1440">
    <property type="entry name" value="Multidrug efflux transporter AcrB pore domain"/>
    <property type="match status" value="1"/>
</dbReference>
<dbReference type="Proteomes" id="UP001238334">
    <property type="component" value="Chromosome"/>
</dbReference>
<dbReference type="Pfam" id="PF00873">
    <property type="entry name" value="ACR_tran"/>
    <property type="match status" value="1"/>
</dbReference>
<reference evidence="2 3" key="1">
    <citation type="submission" date="2023-06" db="EMBL/GenBank/DDBJ databases">
        <title>Parasedimentitalea psychrophila sp. nov., a psychrophilic bacterium isolated from deep-sea sediment.</title>
        <authorList>
            <person name="Li A."/>
        </authorList>
    </citation>
    <scope>NUCLEOTIDE SEQUENCE [LARGE SCALE GENOMIC DNA]</scope>
    <source>
        <strain evidence="2 3">QS115</strain>
    </source>
</reference>
<dbReference type="InterPro" id="IPR001036">
    <property type="entry name" value="Acrflvin-R"/>
</dbReference>
<dbReference type="Gene3D" id="3.30.70.1320">
    <property type="entry name" value="Multidrug efflux transporter AcrB pore domain like"/>
    <property type="match status" value="1"/>
</dbReference>
<dbReference type="SUPFAM" id="SSF82693">
    <property type="entry name" value="Multidrug efflux transporter AcrB pore domain, PN1, PN2, PC1 and PC2 subdomains"/>
    <property type="match status" value="3"/>
</dbReference>
<sequence length="1025" mass="110530">MNIARASIDKPLYTWLIMVIALLGGIWGFISLGRLEDPAFTIKQAVVLTSYPGATAEQVALEVSEPLESSIQKMSEVKLITSINRPGFSLIEVEMKDIYDGAELPEIWTKLRARIRDASRRLPEGVGQPFVNDSFGDVFGLFYAVTAEGFTDAEKHELATFLRRELLTVSGVADVEVVGLPDEAIFVEPDLAISVNQNIAMSAVGNAIATSNSVRAAGTLDAGPSETRLLAPAGSDSVTEIAGLSVGAQGEVINIIDMASVHRGRITDPDLIIRFNGTEAFSFGIAGLATENIVEVGKRVDAKLAELDAEIPYGVQLEPIYQQHVVVENASNDFLVNLAMSVAIVIAVLALFMGWRAAIVVGTTLLLTVVGTLLFMKLFSISMERISLGALIIAMGMLVDNAIVVAEGMQISMLRGKSSRDAADEAAAKTQIPLLGATVIGIMAFAGIGLSPDSAGEFLFSLFAVIAISLLLSWLLALTVTPLLGHYFFKQGKSGGADAYGGLLFRAYGGLLRLALKLRWLVVVGLVGITAVCFMGFGQIKQQFFPDSNTPLFFVHYKLPQGTSIHTTSEHLKVFEDWLADRDDVVSVASFVGQGASRFMLTYQAQKPNPSYGHLIIRMPDLSAIPAIQADLEAFGQARFPEGEFRTKRLVFGPGGGNPIEVRLSGPDPKVLRQLGKDAAMRLTQASDNILNVRNNWREQELVLKPIYATDRAQTAGVTREDIADTLMFSTDGITGGVFRERERLIPIILRRPSDGAYNLMDQVVYSRSTGKFVPLEQMIDGIEVEVQNTLVHRRDRVPTLTVSADIPKDLTAATVFKEVQEVIEAMELPPGYKMEWGGEHESAADANASLGGQLPLSGLIMVLISVLLFNAIRQPIIIWLLVPMSVNGVVIGLLGTGLPFTFTALLGLLSLSGMLIKNGIVLVEEIDLVRAEGKMMRDAIVEASVSRLRPVMLAAVTTVLGMVPLLGDAFFKSMAVTIMGGLTFATVLTLIAAPVFYLIFFGREARLEARLEAKLETGGEASAA</sequence>
<feature type="transmembrane region" description="Helical" evidence="1">
    <location>
        <begin position="359"/>
        <end position="380"/>
    </location>
</feature>
<keyword evidence="3" id="KW-1185">Reference proteome</keyword>
<keyword evidence="1" id="KW-0812">Transmembrane</keyword>
<keyword evidence="1" id="KW-1133">Transmembrane helix</keyword>
<dbReference type="InterPro" id="IPR027463">
    <property type="entry name" value="AcrB_DN_DC_subdom"/>
</dbReference>
<dbReference type="PANTHER" id="PTHR32063:SF18">
    <property type="entry name" value="CATION EFFLUX SYSTEM PROTEIN"/>
    <property type="match status" value="1"/>
</dbReference>
<dbReference type="Gene3D" id="3.30.70.1430">
    <property type="entry name" value="Multidrug efflux transporter AcrB pore domain"/>
    <property type="match status" value="2"/>
</dbReference>
<organism evidence="2 3">
    <name type="scientific">Parasedimentitalea psychrophila</name>
    <dbReference type="NCBI Taxonomy" id="2997337"/>
    <lineage>
        <taxon>Bacteria</taxon>
        <taxon>Pseudomonadati</taxon>
        <taxon>Pseudomonadota</taxon>
        <taxon>Alphaproteobacteria</taxon>
        <taxon>Rhodobacterales</taxon>
        <taxon>Paracoccaceae</taxon>
        <taxon>Parasedimentitalea</taxon>
    </lineage>
</organism>
<dbReference type="GO" id="GO:0042910">
    <property type="term" value="F:xenobiotic transmembrane transporter activity"/>
    <property type="evidence" value="ECO:0007669"/>
    <property type="project" value="TreeGrafter"/>
</dbReference>
<feature type="transmembrane region" description="Helical" evidence="1">
    <location>
        <begin position="432"/>
        <end position="452"/>
    </location>
</feature>
<dbReference type="SUPFAM" id="SSF82866">
    <property type="entry name" value="Multidrug efflux transporter AcrB transmembrane domain"/>
    <property type="match status" value="2"/>
</dbReference>
<feature type="transmembrane region" description="Helical" evidence="1">
    <location>
        <begin position="945"/>
        <end position="967"/>
    </location>
</feature>
<dbReference type="Gene3D" id="1.20.1640.10">
    <property type="entry name" value="Multidrug efflux transporter AcrB transmembrane domain"/>
    <property type="match status" value="2"/>
</dbReference>
<evidence type="ECO:0000256" key="1">
    <source>
        <dbReference type="SAM" id="Phobius"/>
    </source>
</evidence>
<accession>A0A9Y2L3Q3</accession>
<feature type="transmembrane region" description="Helical" evidence="1">
    <location>
        <begin position="520"/>
        <end position="540"/>
    </location>
</feature>
<feature type="transmembrane region" description="Helical" evidence="1">
    <location>
        <begin position="979"/>
        <end position="1001"/>
    </location>
</feature>
<dbReference type="GO" id="GO:0005886">
    <property type="term" value="C:plasma membrane"/>
    <property type="evidence" value="ECO:0007669"/>
    <property type="project" value="TreeGrafter"/>
</dbReference>
<feature type="transmembrane region" description="Helical" evidence="1">
    <location>
        <begin position="386"/>
        <end position="411"/>
    </location>
</feature>
<dbReference type="PANTHER" id="PTHR32063">
    <property type="match status" value="1"/>
</dbReference>
<feature type="transmembrane region" description="Helical" evidence="1">
    <location>
        <begin position="901"/>
        <end position="924"/>
    </location>
</feature>
<evidence type="ECO:0000313" key="2">
    <source>
        <dbReference type="EMBL" id="WIY27429.1"/>
    </source>
</evidence>
<feature type="transmembrane region" description="Helical" evidence="1">
    <location>
        <begin position="458"/>
        <end position="484"/>
    </location>
</feature>